<evidence type="ECO:0000256" key="1">
    <source>
        <dbReference type="ARBA" id="ARBA00004651"/>
    </source>
</evidence>
<name>A0ABT0PJ22_9GAMM</name>
<dbReference type="SUPFAM" id="SSF161098">
    <property type="entry name" value="MetI-like"/>
    <property type="match status" value="1"/>
</dbReference>
<comment type="caution">
    <text evidence="10">The sequence shown here is derived from an EMBL/GenBank/DDBJ whole genome shotgun (WGS) entry which is preliminary data.</text>
</comment>
<reference evidence="10 11" key="1">
    <citation type="submission" date="2022-05" db="EMBL/GenBank/DDBJ databases">
        <authorList>
            <person name="Park J.-S."/>
        </authorList>
    </citation>
    <scope>NUCLEOTIDE SEQUENCE [LARGE SCALE GENOMIC DNA]</scope>
    <source>
        <strain evidence="10 11">2012CJ34-2</strain>
    </source>
</reference>
<keyword evidence="5 8" id="KW-1133">Transmembrane helix</keyword>
<feature type="transmembrane region" description="Helical" evidence="8">
    <location>
        <begin position="147"/>
        <end position="168"/>
    </location>
</feature>
<evidence type="ECO:0000313" key="10">
    <source>
        <dbReference type="EMBL" id="MCL6271328.1"/>
    </source>
</evidence>
<evidence type="ECO:0000259" key="9">
    <source>
        <dbReference type="PROSITE" id="PS50928"/>
    </source>
</evidence>
<feature type="domain" description="ABC transmembrane type-1" evidence="9">
    <location>
        <begin position="99"/>
        <end position="296"/>
    </location>
</feature>
<evidence type="ECO:0000256" key="7">
    <source>
        <dbReference type="ARBA" id="ARBA00024202"/>
    </source>
</evidence>
<dbReference type="Pfam" id="PF19300">
    <property type="entry name" value="BPD_transp_1_N"/>
    <property type="match status" value="1"/>
</dbReference>
<accession>A0ABT0PJ22</accession>
<evidence type="ECO:0000256" key="5">
    <source>
        <dbReference type="ARBA" id="ARBA00022989"/>
    </source>
</evidence>
<comment type="subcellular location">
    <subcellularLocation>
        <location evidence="1 8">Cell membrane</location>
        <topology evidence="1 8">Multi-pass membrane protein</topology>
    </subcellularLocation>
</comment>
<dbReference type="CDD" id="cd06261">
    <property type="entry name" value="TM_PBP2"/>
    <property type="match status" value="1"/>
</dbReference>
<feature type="transmembrane region" description="Helical" evidence="8">
    <location>
        <begin position="104"/>
        <end position="126"/>
    </location>
</feature>
<dbReference type="PANTHER" id="PTHR43163:SF6">
    <property type="entry name" value="DIPEPTIDE TRANSPORT SYSTEM PERMEASE PROTEIN DPPB-RELATED"/>
    <property type="match status" value="1"/>
</dbReference>
<keyword evidence="2 8" id="KW-0813">Transport</keyword>
<dbReference type="Pfam" id="PF00528">
    <property type="entry name" value="BPD_transp_1"/>
    <property type="match status" value="1"/>
</dbReference>
<feature type="transmembrane region" description="Helical" evidence="8">
    <location>
        <begin position="243"/>
        <end position="267"/>
    </location>
</feature>
<keyword evidence="3" id="KW-1003">Cell membrane</keyword>
<evidence type="ECO:0000256" key="8">
    <source>
        <dbReference type="RuleBase" id="RU363032"/>
    </source>
</evidence>
<dbReference type="PROSITE" id="PS51318">
    <property type="entry name" value="TAT"/>
    <property type="match status" value="1"/>
</dbReference>
<dbReference type="InterPro" id="IPR000515">
    <property type="entry name" value="MetI-like"/>
</dbReference>
<keyword evidence="11" id="KW-1185">Reference proteome</keyword>
<dbReference type="PROSITE" id="PS50928">
    <property type="entry name" value="ABC_TM1"/>
    <property type="match status" value="1"/>
</dbReference>
<dbReference type="InterPro" id="IPR006311">
    <property type="entry name" value="TAT_signal"/>
</dbReference>
<proteinExistence type="inferred from homology"/>
<dbReference type="InterPro" id="IPR035906">
    <property type="entry name" value="MetI-like_sf"/>
</dbReference>
<sequence>MLTLIARRTLLALAMILAASALTFALIAAAPGNVAALIAERTAGPSASAELVQSIADDLGLNDPLPVRYGRWLSDSVAGDFGGSLRTGKPILEEFAERAPVTGLLLVCGGAIALIMSLTIGMLGAISNGGKIDSLLRALSLAGASTPNFFVAALLVMLFSVTLGWLPAFAGSSAASWIMPCLTIALFPCSVLSRVVRVNLQEIMSRPFATTGFAMGYTRLGVLTREALPNIAVPYLTTFGAQFTLMIIGSIVVETVFAMKGIGAFFIEAIRFRDFISMQATLLSFIMFFVFVNLFVDIICLLIDPRIRRQSNA</sequence>
<dbReference type="RefSeq" id="WP_249700875.1">
    <property type="nucleotide sequence ID" value="NZ_JAMFLX010000023.1"/>
</dbReference>
<protein>
    <submittedName>
        <fullName evidence="10">ABC transporter permease</fullName>
    </submittedName>
</protein>
<organism evidence="10 11">
    <name type="scientific">Parendozoicomonas callyspongiae</name>
    <dbReference type="NCBI Taxonomy" id="2942213"/>
    <lineage>
        <taxon>Bacteria</taxon>
        <taxon>Pseudomonadati</taxon>
        <taxon>Pseudomonadota</taxon>
        <taxon>Gammaproteobacteria</taxon>
        <taxon>Oceanospirillales</taxon>
        <taxon>Endozoicomonadaceae</taxon>
        <taxon>Parendozoicomonas</taxon>
    </lineage>
</organism>
<comment type="similarity">
    <text evidence="7">Belongs to the binding-protein-dependent transport system permease family. OppBC subfamily.</text>
</comment>
<feature type="transmembrane region" description="Helical" evidence="8">
    <location>
        <begin position="174"/>
        <end position="196"/>
    </location>
</feature>
<evidence type="ECO:0000256" key="4">
    <source>
        <dbReference type="ARBA" id="ARBA00022692"/>
    </source>
</evidence>
<dbReference type="Proteomes" id="UP001203338">
    <property type="component" value="Unassembled WGS sequence"/>
</dbReference>
<dbReference type="InterPro" id="IPR045621">
    <property type="entry name" value="BPD_transp_1_N"/>
</dbReference>
<keyword evidence="6 8" id="KW-0472">Membrane</keyword>
<evidence type="ECO:0000313" key="11">
    <source>
        <dbReference type="Proteomes" id="UP001203338"/>
    </source>
</evidence>
<dbReference type="PANTHER" id="PTHR43163">
    <property type="entry name" value="DIPEPTIDE TRANSPORT SYSTEM PERMEASE PROTEIN DPPB-RELATED"/>
    <property type="match status" value="1"/>
</dbReference>
<dbReference type="Gene3D" id="1.10.3720.10">
    <property type="entry name" value="MetI-like"/>
    <property type="match status" value="1"/>
</dbReference>
<evidence type="ECO:0000256" key="3">
    <source>
        <dbReference type="ARBA" id="ARBA00022475"/>
    </source>
</evidence>
<gene>
    <name evidence="10" type="ORF">M3P05_15495</name>
</gene>
<dbReference type="EMBL" id="JAMFLX010000023">
    <property type="protein sequence ID" value="MCL6271328.1"/>
    <property type="molecule type" value="Genomic_DNA"/>
</dbReference>
<feature type="transmembrane region" description="Helical" evidence="8">
    <location>
        <begin position="279"/>
        <end position="303"/>
    </location>
</feature>
<keyword evidence="4 8" id="KW-0812">Transmembrane</keyword>
<evidence type="ECO:0000256" key="6">
    <source>
        <dbReference type="ARBA" id="ARBA00023136"/>
    </source>
</evidence>
<evidence type="ECO:0000256" key="2">
    <source>
        <dbReference type="ARBA" id="ARBA00022448"/>
    </source>
</evidence>